<dbReference type="Proteomes" id="UP000066124">
    <property type="component" value="Chromosome"/>
</dbReference>
<dbReference type="KEGG" id="hgi:ABY42_14895"/>
<feature type="transmembrane region" description="Helical" evidence="1">
    <location>
        <begin position="87"/>
        <end position="108"/>
    </location>
</feature>
<dbReference type="PATRIC" id="fig|35746.4.peg.3203"/>
<keyword evidence="1" id="KW-1133">Transmembrane helix</keyword>
<name>A0A0K1IWY8_HALGI</name>
<proteinExistence type="predicted"/>
<gene>
    <name evidence="2" type="ORF">ABY42_14895</name>
</gene>
<sequence>MVVSDVSRETAARRSASLMSRSKRAAHIGILVVRRRPQPAAASDARLTDVHGFGRVPWGMQRKGALVVGYTICVGGLLLTARSGVAVALGVALVTLAVGAAVLGGGVLSGR</sequence>
<feature type="transmembrane region" description="Helical" evidence="1">
    <location>
        <begin position="64"/>
        <end position="81"/>
    </location>
</feature>
<keyword evidence="1" id="KW-0812">Transmembrane</keyword>
<evidence type="ECO:0000313" key="3">
    <source>
        <dbReference type="Proteomes" id="UP000066124"/>
    </source>
</evidence>
<organism evidence="2 3">
    <name type="scientific">Haloferax gibbonsii</name>
    <dbReference type="NCBI Taxonomy" id="35746"/>
    <lineage>
        <taxon>Archaea</taxon>
        <taxon>Methanobacteriati</taxon>
        <taxon>Methanobacteriota</taxon>
        <taxon>Stenosarchaea group</taxon>
        <taxon>Halobacteria</taxon>
        <taxon>Halobacteriales</taxon>
        <taxon>Haloferacaceae</taxon>
        <taxon>Haloferax</taxon>
    </lineage>
</organism>
<evidence type="ECO:0000313" key="2">
    <source>
        <dbReference type="EMBL" id="AKU08959.1"/>
    </source>
</evidence>
<reference evidence="3" key="1">
    <citation type="journal article" date="2015" name="J. Biotechnol.">
        <title>Complete genome sequence of Haloferax gibbonsii strain ARA6, a potential producer of polyhydroxyalkanoates and halocins isolated from Araruama, Rio de Janeiro, Brasil.</title>
        <authorList>
            <person name="Pinto L.H."/>
            <person name="D'Alincourt Carvalho-Assef A.P."/>
            <person name="Vieira R.P."/>
            <person name="Clementino M.M."/>
            <person name="Albano R.M."/>
        </authorList>
    </citation>
    <scope>NUCLEOTIDE SEQUENCE [LARGE SCALE GENOMIC DNA]</scope>
    <source>
        <strain evidence="3">ARA6</strain>
    </source>
</reference>
<accession>A0A0K1IWY8</accession>
<dbReference type="EMBL" id="CP011947">
    <property type="protein sequence ID" value="AKU08959.1"/>
    <property type="molecule type" value="Genomic_DNA"/>
</dbReference>
<protein>
    <submittedName>
        <fullName evidence="2">Uncharacterized protein</fullName>
    </submittedName>
</protein>
<dbReference type="AlphaFoldDB" id="A0A0K1IWY8"/>
<evidence type="ECO:0000256" key="1">
    <source>
        <dbReference type="SAM" id="Phobius"/>
    </source>
</evidence>
<keyword evidence="1" id="KW-0472">Membrane</keyword>